<protein>
    <recommendedName>
        <fullName evidence="4">Ig-like domain-containing protein</fullName>
    </recommendedName>
</protein>
<dbReference type="RefSeq" id="WP_203909241.1">
    <property type="nucleotide sequence ID" value="NZ_BONY01000018.1"/>
</dbReference>
<accession>A0A8J3Q995</accession>
<feature type="chain" id="PRO_5035176964" description="Ig-like domain-containing protein" evidence="1">
    <location>
        <begin position="29"/>
        <end position="199"/>
    </location>
</feature>
<evidence type="ECO:0008006" key="4">
    <source>
        <dbReference type="Google" id="ProtNLM"/>
    </source>
</evidence>
<dbReference type="Proteomes" id="UP000612899">
    <property type="component" value="Unassembled WGS sequence"/>
</dbReference>
<feature type="signal peptide" evidence="1">
    <location>
        <begin position="1"/>
        <end position="28"/>
    </location>
</feature>
<sequence>MRRRLTAMFLALVTVAASLLAGAAPASAADLSFTCGHEPGKITCSVNMPNGKTVTYMEWWLNGISWGHSGSNLAISFDCIPGKIETLRYVVVLAPPLLPPGDRREGTFTVQCAGEPIGNVNAMCSSGGNRLQCSVTYSGGPAASIRWIINGQPRYFFDNSWWLDISCPSPDVSISVTVSDLNRSHTVGGYCSCHGGPLD</sequence>
<evidence type="ECO:0000313" key="2">
    <source>
        <dbReference type="EMBL" id="GIH05390.1"/>
    </source>
</evidence>
<proteinExistence type="predicted"/>
<comment type="caution">
    <text evidence="2">The sequence shown here is derived from an EMBL/GenBank/DDBJ whole genome shotgun (WGS) entry which is preliminary data.</text>
</comment>
<name>A0A8J3Q995_9ACTN</name>
<evidence type="ECO:0000313" key="3">
    <source>
        <dbReference type="Proteomes" id="UP000612899"/>
    </source>
</evidence>
<evidence type="ECO:0000256" key="1">
    <source>
        <dbReference type="SAM" id="SignalP"/>
    </source>
</evidence>
<dbReference type="AlphaFoldDB" id="A0A8J3Q995"/>
<dbReference type="EMBL" id="BONY01000018">
    <property type="protein sequence ID" value="GIH05390.1"/>
    <property type="molecule type" value="Genomic_DNA"/>
</dbReference>
<reference evidence="2" key="1">
    <citation type="submission" date="2021-01" db="EMBL/GenBank/DDBJ databases">
        <title>Whole genome shotgun sequence of Rhizocola hellebori NBRC 109834.</title>
        <authorList>
            <person name="Komaki H."/>
            <person name="Tamura T."/>
        </authorList>
    </citation>
    <scope>NUCLEOTIDE SEQUENCE</scope>
    <source>
        <strain evidence="2">NBRC 109834</strain>
    </source>
</reference>
<organism evidence="2 3">
    <name type="scientific">Rhizocola hellebori</name>
    <dbReference type="NCBI Taxonomy" id="1392758"/>
    <lineage>
        <taxon>Bacteria</taxon>
        <taxon>Bacillati</taxon>
        <taxon>Actinomycetota</taxon>
        <taxon>Actinomycetes</taxon>
        <taxon>Micromonosporales</taxon>
        <taxon>Micromonosporaceae</taxon>
        <taxon>Rhizocola</taxon>
    </lineage>
</organism>
<keyword evidence="3" id="KW-1185">Reference proteome</keyword>
<keyword evidence="1" id="KW-0732">Signal</keyword>
<gene>
    <name evidence="2" type="ORF">Rhe02_34570</name>
</gene>